<proteinExistence type="predicted"/>
<comment type="subcellular location">
    <subcellularLocation>
        <location evidence="1">Membrane</location>
    </subcellularLocation>
</comment>
<dbReference type="PANTHER" id="PTHR12080:SF48">
    <property type="entry name" value="IMMUNOGLOBULIN SUBTYPE DOMAIN-CONTAINING PROTEIN"/>
    <property type="match status" value="1"/>
</dbReference>
<dbReference type="InterPro" id="IPR013783">
    <property type="entry name" value="Ig-like_fold"/>
</dbReference>
<dbReference type="OrthoDB" id="9835793at2759"/>
<dbReference type="InParanoid" id="A0A6P7LYS7"/>
<evidence type="ECO:0000313" key="8">
    <source>
        <dbReference type="RefSeq" id="XP_028999425.1"/>
    </source>
</evidence>
<sequence length="354" mass="39701">MFGSSDSALVSAFNLCFCVIGIKTQRLRFRTIKLGFRWTRHEQRVQTCVREEMEAQVRALLLLLVLTPSTAEKNLRGTVGGSITLPEPVLELGFILYGTKNIAIVVDGKMKIVEKMYQNKLLWSDRTGCFTITDLQRNDSGIYAVDRKESGVSTAYKLSVFDSVSAPTVNRLGSDSCVLLCEVVNAEETTLLWYKDDEVVKQNSSAPSLSLTVHEQDYKSSYRCVAANPAEHKAEPVNVEETCGPNYTGRNQEKPEDRSRVIGIVVSILSVIIIGTVGIIIQKRFHNRLAFPAKRCYRSRELKQTSSTLMYISMTTHGVRKHFPEPSGSHDCTQLTTVYYNLEVHRLVQHSDPG</sequence>
<evidence type="ECO:0000256" key="5">
    <source>
        <dbReference type="SAM" id="Phobius"/>
    </source>
</evidence>
<keyword evidence="4" id="KW-0325">Glycoprotein</keyword>
<keyword evidence="5" id="KW-0812">Transmembrane</keyword>
<evidence type="ECO:0000256" key="1">
    <source>
        <dbReference type="ARBA" id="ARBA00004370"/>
    </source>
</evidence>
<dbReference type="InterPro" id="IPR015631">
    <property type="entry name" value="CD2/SLAM_rcpt"/>
</dbReference>
<dbReference type="InterPro" id="IPR007110">
    <property type="entry name" value="Ig-like_dom"/>
</dbReference>
<feature type="domain" description="Ig-like" evidence="6">
    <location>
        <begin position="173"/>
        <end position="240"/>
    </location>
</feature>
<dbReference type="AlphaFoldDB" id="A0A6P7LYS7"/>
<dbReference type="CDD" id="cd00096">
    <property type="entry name" value="Ig"/>
    <property type="match status" value="1"/>
</dbReference>
<keyword evidence="2" id="KW-0732">Signal</keyword>
<dbReference type="GeneID" id="114851816"/>
<reference evidence="8" key="1">
    <citation type="submission" date="2025-08" db="UniProtKB">
        <authorList>
            <consortium name="RefSeq"/>
        </authorList>
    </citation>
    <scope>IDENTIFICATION</scope>
</reference>
<dbReference type="InterPro" id="IPR036179">
    <property type="entry name" value="Ig-like_dom_sf"/>
</dbReference>
<dbReference type="Gene3D" id="2.60.40.10">
    <property type="entry name" value="Immunoglobulins"/>
    <property type="match status" value="2"/>
</dbReference>
<evidence type="ECO:0000256" key="2">
    <source>
        <dbReference type="ARBA" id="ARBA00022729"/>
    </source>
</evidence>
<dbReference type="KEGG" id="bspl:114851816"/>
<keyword evidence="3 5" id="KW-0472">Membrane</keyword>
<dbReference type="GO" id="GO:0016020">
    <property type="term" value="C:membrane"/>
    <property type="evidence" value="ECO:0007669"/>
    <property type="project" value="UniProtKB-SubCell"/>
</dbReference>
<dbReference type="Proteomes" id="UP000515150">
    <property type="component" value="Chromosome 1"/>
</dbReference>
<gene>
    <name evidence="8" type="primary">LOC114851816</name>
</gene>
<keyword evidence="7" id="KW-1185">Reference proteome</keyword>
<name>A0A6P7LYS7_BETSP</name>
<organism evidence="7 8">
    <name type="scientific">Betta splendens</name>
    <name type="common">Siamese fighting fish</name>
    <dbReference type="NCBI Taxonomy" id="158456"/>
    <lineage>
        <taxon>Eukaryota</taxon>
        <taxon>Metazoa</taxon>
        <taxon>Chordata</taxon>
        <taxon>Craniata</taxon>
        <taxon>Vertebrata</taxon>
        <taxon>Euteleostomi</taxon>
        <taxon>Actinopterygii</taxon>
        <taxon>Neopterygii</taxon>
        <taxon>Teleostei</taxon>
        <taxon>Neoteleostei</taxon>
        <taxon>Acanthomorphata</taxon>
        <taxon>Anabantaria</taxon>
        <taxon>Anabantiformes</taxon>
        <taxon>Anabantoidei</taxon>
        <taxon>Osphronemidae</taxon>
        <taxon>Betta</taxon>
    </lineage>
</organism>
<evidence type="ECO:0000256" key="3">
    <source>
        <dbReference type="ARBA" id="ARBA00023136"/>
    </source>
</evidence>
<dbReference type="PROSITE" id="PS50835">
    <property type="entry name" value="IG_LIKE"/>
    <property type="match status" value="1"/>
</dbReference>
<dbReference type="FunCoup" id="A0A6P7LYS7">
    <property type="interactions" value="937"/>
</dbReference>
<keyword evidence="5" id="KW-1133">Transmembrane helix</keyword>
<dbReference type="PANTHER" id="PTHR12080">
    <property type="entry name" value="SIGNALING LYMPHOCYTIC ACTIVATION MOLECULE"/>
    <property type="match status" value="1"/>
</dbReference>
<evidence type="ECO:0000259" key="6">
    <source>
        <dbReference type="PROSITE" id="PS50835"/>
    </source>
</evidence>
<accession>A0A6P7LYS7</accession>
<feature type="transmembrane region" description="Helical" evidence="5">
    <location>
        <begin position="261"/>
        <end position="281"/>
    </location>
</feature>
<evidence type="ECO:0000313" key="7">
    <source>
        <dbReference type="Proteomes" id="UP000515150"/>
    </source>
</evidence>
<dbReference type="SUPFAM" id="SSF48726">
    <property type="entry name" value="Immunoglobulin"/>
    <property type="match status" value="1"/>
</dbReference>
<protein>
    <submittedName>
        <fullName evidence="8">Uncharacterized protein LOC114851816 isoform X1</fullName>
    </submittedName>
</protein>
<dbReference type="RefSeq" id="XP_028999425.1">
    <property type="nucleotide sequence ID" value="XM_029143592.3"/>
</dbReference>
<evidence type="ECO:0000256" key="4">
    <source>
        <dbReference type="ARBA" id="ARBA00023180"/>
    </source>
</evidence>